<dbReference type="Proteomes" id="UP000290288">
    <property type="component" value="Unassembled WGS sequence"/>
</dbReference>
<keyword evidence="1" id="KW-0863">Zinc-finger</keyword>
<dbReference type="InterPro" id="IPR001841">
    <property type="entry name" value="Znf_RING"/>
</dbReference>
<keyword evidence="5" id="KW-1185">Reference proteome</keyword>
<evidence type="ECO:0000313" key="4">
    <source>
        <dbReference type="EMBL" id="RXW13848.1"/>
    </source>
</evidence>
<dbReference type="GO" id="GO:0008270">
    <property type="term" value="F:zinc ion binding"/>
    <property type="evidence" value="ECO:0007669"/>
    <property type="project" value="UniProtKB-KW"/>
</dbReference>
<accession>A0A4V1Q249</accession>
<dbReference type="InterPro" id="IPR013083">
    <property type="entry name" value="Znf_RING/FYVE/PHD"/>
</dbReference>
<sequence length="204" mass="22428">MHILCGVCFSVLDNVGCPASYLPCGHVFCTSCCKDLVGRTGCPLKCRPATLLSHNIRPLLLTTVPALGAAHGLPYTATADDAMAVSQASVCSRVQQEVLEARRAYFIQAIKVNEIAKDHLLAEGMRIMAQRVACKQRLISSNAQTAQSRVILVGERLSAESLAKELGNLERMIQCQRERLNHVLRQGKLYVPSLQYSQMLTYIK</sequence>
<dbReference type="OrthoDB" id="6105938at2759"/>
<evidence type="ECO:0000256" key="2">
    <source>
        <dbReference type="SAM" id="Coils"/>
    </source>
</evidence>
<dbReference type="PROSITE" id="PS50089">
    <property type="entry name" value="ZF_RING_2"/>
    <property type="match status" value="1"/>
</dbReference>
<evidence type="ECO:0000313" key="5">
    <source>
        <dbReference type="Proteomes" id="UP000290288"/>
    </source>
</evidence>
<keyword evidence="1" id="KW-0479">Metal-binding</keyword>
<comment type="caution">
    <text evidence="4">The sequence shown here is derived from an EMBL/GenBank/DDBJ whole genome shotgun (WGS) entry which is preliminary data.</text>
</comment>
<proteinExistence type="predicted"/>
<dbReference type="EMBL" id="SDEE01000817">
    <property type="protein sequence ID" value="RXW13848.1"/>
    <property type="molecule type" value="Genomic_DNA"/>
</dbReference>
<dbReference type="AlphaFoldDB" id="A0A4V1Q249"/>
<feature type="domain" description="RING-type" evidence="3">
    <location>
        <begin position="5"/>
        <end position="44"/>
    </location>
</feature>
<evidence type="ECO:0000259" key="3">
    <source>
        <dbReference type="PROSITE" id="PS50089"/>
    </source>
</evidence>
<reference evidence="4 5" key="1">
    <citation type="submission" date="2019-01" db="EMBL/GenBank/DDBJ databases">
        <title>Draft genome sequence of Psathyrella aberdarensis IHI B618.</title>
        <authorList>
            <person name="Buettner E."/>
            <person name="Kellner H."/>
        </authorList>
    </citation>
    <scope>NUCLEOTIDE SEQUENCE [LARGE SCALE GENOMIC DNA]</scope>
    <source>
        <strain evidence="4 5">IHI B618</strain>
    </source>
</reference>
<organism evidence="4 5">
    <name type="scientific">Candolleomyces aberdarensis</name>
    <dbReference type="NCBI Taxonomy" id="2316362"/>
    <lineage>
        <taxon>Eukaryota</taxon>
        <taxon>Fungi</taxon>
        <taxon>Dikarya</taxon>
        <taxon>Basidiomycota</taxon>
        <taxon>Agaricomycotina</taxon>
        <taxon>Agaricomycetes</taxon>
        <taxon>Agaricomycetidae</taxon>
        <taxon>Agaricales</taxon>
        <taxon>Agaricineae</taxon>
        <taxon>Psathyrellaceae</taxon>
        <taxon>Candolleomyces</taxon>
    </lineage>
</organism>
<evidence type="ECO:0000256" key="1">
    <source>
        <dbReference type="PROSITE-ProRule" id="PRU00175"/>
    </source>
</evidence>
<protein>
    <recommendedName>
        <fullName evidence="3">RING-type domain-containing protein</fullName>
    </recommendedName>
</protein>
<dbReference type="Gene3D" id="3.30.40.10">
    <property type="entry name" value="Zinc/RING finger domain, C3HC4 (zinc finger)"/>
    <property type="match status" value="1"/>
</dbReference>
<gene>
    <name evidence="4" type="ORF">EST38_g12006</name>
</gene>
<keyword evidence="1" id="KW-0862">Zinc</keyword>
<feature type="coiled-coil region" evidence="2">
    <location>
        <begin position="159"/>
        <end position="186"/>
    </location>
</feature>
<name>A0A4V1Q249_9AGAR</name>
<keyword evidence="2" id="KW-0175">Coiled coil</keyword>
<dbReference type="SUPFAM" id="SSF57850">
    <property type="entry name" value="RING/U-box"/>
    <property type="match status" value="1"/>
</dbReference>